<dbReference type="RefSeq" id="WP_116774854.1">
    <property type="nucleotide sequence ID" value="NZ_QDKG01000001.1"/>
</dbReference>
<accession>A0A2T8HNH0</accession>
<comment type="caution">
    <text evidence="2">The sequence shown here is derived from an EMBL/GenBank/DDBJ whole genome shotgun (WGS) entry which is preliminary data.</text>
</comment>
<feature type="transmembrane region" description="Helical" evidence="1">
    <location>
        <begin position="41"/>
        <end position="63"/>
    </location>
</feature>
<gene>
    <name evidence="2" type="ORF">DC487_05230</name>
</gene>
<dbReference type="AlphaFoldDB" id="A0A2T8HNH0"/>
<evidence type="ECO:0000313" key="3">
    <source>
        <dbReference type="Proteomes" id="UP000245627"/>
    </source>
</evidence>
<keyword evidence="1" id="KW-0812">Transmembrane</keyword>
<name>A0A2T8HNH0_9SPHI</name>
<keyword evidence="1" id="KW-1133">Transmembrane helix</keyword>
<keyword evidence="3" id="KW-1185">Reference proteome</keyword>
<evidence type="ECO:0000313" key="2">
    <source>
        <dbReference type="EMBL" id="PVH26999.1"/>
    </source>
</evidence>
<reference evidence="2 3" key="1">
    <citation type="submission" date="2018-04" db="EMBL/GenBank/DDBJ databases">
        <title>Sphingobacterium cortibacter sp. nov.</title>
        <authorList>
            <person name="Li Y."/>
        </authorList>
    </citation>
    <scope>NUCLEOTIDE SEQUENCE [LARGE SCALE GENOMIC DNA]</scope>
    <source>
        <strain evidence="2 3">2c-3</strain>
    </source>
</reference>
<dbReference type="Proteomes" id="UP000245627">
    <property type="component" value="Unassembled WGS sequence"/>
</dbReference>
<sequence length="206" mass="23377">MQRIKSSKLHLGLAFATGFAIGIISLILFKKFSEFTLQDSITLGINPVEFVAIIINVLLALYIGKTIGKQNDSDRAEKDILISSYENFGNQVDNVVREFLDTRQFDTAIVRSQFKTLRRRRQSLEDLAAKYELKTTGTEKDCPINKPLSELWELFTDSPRTVSSDASKELQDDVEYVNMQKISDIESKATEVSESIFEVIISINRK</sequence>
<organism evidence="2 3">
    <name type="scientific">Sphingobacterium corticibacter</name>
    <dbReference type="NCBI Taxonomy" id="2171749"/>
    <lineage>
        <taxon>Bacteria</taxon>
        <taxon>Pseudomonadati</taxon>
        <taxon>Bacteroidota</taxon>
        <taxon>Sphingobacteriia</taxon>
        <taxon>Sphingobacteriales</taxon>
        <taxon>Sphingobacteriaceae</taxon>
        <taxon>Sphingobacterium</taxon>
    </lineage>
</organism>
<protein>
    <submittedName>
        <fullName evidence="2">Uncharacterized protein</fullName>
    </submittedName>
</protein>
<proteinExistence type="predicted"/>
<evidence type="ECO:0000256" key="1">
    <source>
        <dbReference type="SAM" id="Phobius"/>
    </source>
</evidence>
<keyword evidence="1" id="KW-0472">Membrane</keyword>
<feature type="transmembrane region" description="Helical" evidence="1">
    <location>
        <begin position="9"/>
        <end position="29"/>
    </location>
</feature>
<dbReference type="EMBL" id="QDKG01000001">
    <property type="protein sequence ID" value="PVH26999.1"/>
    <property type="molecule type" value="Genomic_DNA"/>
</dbReference>